<dbReference type="PANTHER" id="PTHR36115:SF6">
    <property type="entry name" value="PROLINE-RICH ANTIGEN HOMOLOG"/>
    <property type="match status" value="1"/>
</dbReference>
<dbReference type="Proteomes" id="UP000069654">
    <property type="component" value="Unassembled WGS sequence"/>
</dbReference>
<reference evidence="8 9" key="1">
    <citation type="journal article" date="2016" name="Genome Announc.">
        <title>Draft Genome Sequences of Five Rapidly Growing Mycobacterium Species, M. thermoresistibile, M. fortuitum subsp. acetamidolyticum, M. canariasense, M. brisbanense, and M. novocastrense.</title>
        <authorList>
            <person name="Katahira K."/>
            <person name="Ogura Y."/>
            <person name="Gotoh Y."/>
            <person name="Hayashi T."/>
        </authorList>
    </citation>
    <scope>NUCLEOTIDE SEQUENCE [LARGE SCALE GENOMIC DNA]</scope>
    <source>
        <strain evidence="8 9">JCM6362</strain>
    </source>
</reference>
<evidence type="ECO:0000256" key="6">
    <source>
        <dbReference type="SAM" id="Phobius"/>
    </source>
</evidence>
<feature type="transmembrane region" description="Helical" evidence="6">
    <location>
        <begin position="128"/>
        <end position="149"/>
    </location>
</feature>
<dbReference type="InterPro" id="IPR051791">
    <property type="entry name" value="Pra-immunoreactive"/>
</dbReference>
<dbReference type="InterPro" id="IPR010432">
    <property type="entry name" value="RDD"/>
</dbReference>
<evidence type="ECO:0000256" key="3">
    <source>
        <dbReference type="ARBA" id="ARBA00022692"/>
    </source>
</evidence>
<dbReference type="Pfam" id="PF06271">
    <property type="entry name" value="RDD"/>
    <property type="match status" value="1"/>
</dbReference>
<feature type="domain" description="RDD" evidence="7">
    <location>
        <begin position="68"/>
        <end position="175"/>
    </location>
</feature>
<dbReference type="GO" id="GO:0005886">
    <property type="term" value="C:plasma membrane"/>
    <property type="evidence" value="ECO:0007669"/>
    <property type="project" value="UniProtKB-SubCell"/>
</dbReference>
<evidence type="ECO:0000256" key="1">
    <source>
        <dbReference type="ARBA" id="ARBA00004651"/>
    </source>
</evidence>
<protein>
    <submittedName>
        <fullName evidence="8">RDD domain-containing protein</fullName>
    </submittedName>
</protein>
<dbReference type="PIRSF" id="PIRSF021697">
    <property type="entry name" value="UCP021697"/>
    <property type="match status" value="1"/>
</dbReference>
<gene>
    <name evidence="8" type="ORF">RMCT_3846</name>
</gene>
<sequence>MLHGRQPDVALKLRNATRRSLGIPGSAYSGSMARATGSWLSGPSSASADDGYPGERLGFPEHGPGSIARFGRRLGALLIDWLIAYGLAALAMAFGWVSMTGLSTAVLVIWLVLGVVAVRAFGFTPGQYVLGLAVISIDGRLFVSIWRALVRNLLIVPVIPALFTNRDFRGMHDLLSGTAVVRR</sequence>
<dbReference type="PANTHER" id="PTHR36115">
    <property type="entry name" value="PROLINE-RICH ANTIGEN HOMOLOG-RELATED"/>
    <property type="match status" value="1"/>
</dbReference>
<feature type="transmembrane region" description="Helical" evidence="6">
    <location>
        <begin position="74"/>
        <end position="96"/>
    </location>
</feature>
<dbReference type="InterPro" id="IPR016795">
    <property type="entry name" value="UCP021697"/>
</dbReference>
<evidence type="ECO:0000259" key="7">
    <source>
        <dbReference type="Pfam" id="PF06271"/>
    </source>
</evidence>
<comment type="caution">
    <text evidence="8">The sequence shown here is derived from an EMBL/GenBank/DDBJ whole genome shotgun (WGS) entry which is preliminary data.</text>
</comment>
<dbReference type="STRING" id="1797.RMCT_3846"/>
<evidence type="ECO:0000256" key="4">
    <source>
        <dbReference type="ARBA" id="ARBA00022989"/>
    </source>
</evidence>
<accession>A0A100XI29</accession>
<keyword evidence="4 6" id="KW-1133">Transmembrane helix</keyword>
<reference evidence="9" key="2">
    <citation type="submission" date="2016-02" db="EMBL/GenBank/DDBJ databases">
        <title>Draft genome sequence of five rapidly growing Mycobacterium species.</title>
        <authorList>
            <person name="Katahira K."/>
            <person name="Gotou Y."/>
            <person name="Iida K."/>
            <person name="Ogura Y."/>
            <person name="Hayashi T."/>
        </authorList>
    </citation>
    <scope>NUCLEOTIDE SEQUENCE [LARGE SCALE GENOMIC DNA]</scope>
    <source>
        <strain evidence="9">JCM6362</strain>
    </source>
</reference>
<name>A0A100XI29_MYCTH</name>
<comment type="subcellular location">
    <subcellularLocation>
        <location evidence="1">Cell membrane</location>
        <topology evidence="1">Multi-pass membrane protein</topology>
    </subcellularLocation>
</comment>
<keyword evidence="5 6" id="KW-0472">Membrane</keyword>
<keyword evidence="3 6" id="KW-0812">Transmembrane</keyword>
<evidence type="ECO:0000313" key="8">
    <source>
        <dbReference type="EMBL" id="GAT16877.1"/>
    </source>
</evidence>
<feature type="transmembrane region" description="Helical" evidence="6">
    <location>
        <begin position="102"/>
        <end position="121"/>
    </location>
</feature>
<keyword evidence="2" id="KW-1003">Cell membrane</keyword>
<evidence type="ECO:0000313" key="9">
    <source>
        <dbReference type="Proteomes" id="UP000069654"/>
    </source>
</evidence>
<evidence type="ECO:0000256" key="2">
    <source>
        <dbReference type="ARBA" id="ARBA00022475"/>
    </source>
</evidence>
<organism evidence="8 9">
    <name type="scientific">Mycolicibacterium thermoresistibile</name>
    <name type="common">Mycobacterium thermoresistibile</name>
    <dbReference type="NCBI Taxonomy" id="1797"/>
    <lineage>
        <taxon>Bacteria</taxon>
        <taxon>Bacillati</taxon>
        <taxon>Actinomycetota</taxon>
        <taxon>Actinomycetes</taxon>
        <taxon>Mycobacteriales</taxon>
        <taxon>Mycobacteriaceae</taxon>
        <taxon>Mycolicibacterium</taxon>
    </lineage>
</organism>
<proteinExistence type="predicted"/>
<evidence type="ECO:0000256" key="5">
    <source>
        <dbReference type="ARBA" id="ARBA00023136"/>
    </source>
</evidence>
<dbReference type="EMBL" id="BCTB01000049">
    <property type="protein sequence ID" value="GAT16877.1"/>
    <property type="molecule type" value="Genomic_DNA"/>
</dbReference>
<dbReference type="AlphaFoldDB" id="A0A100XI29"/>